<keyword evidence="2" id="KW-1185">Reference proteome</keyword>
<evidence type="ECO:0008006" key="3">
    <source>
        <dbReference type="Google" id="ProtNLM"/>
    </source>
</evidence>
<sequence>MATPKPEDMSEEVQAVAATNAFDPEQMDERRLSDHLSTQIIEIVVGTSRRRTFYIHESLLCHASEKLSVQLRGPFKEAQTGKIADCEEDPSLYAFFADYLYHDGWLRDPSKIEDDVEWVLLARLYAMGERLGAKVFQNACLWRFWHSITRYSDIGDSEICQLLATTTELPERSNKDDDPLRSLVLWYTASRISSLRNSQEFKDLIFTDHPELGSQILMWVADNKENHDPVCVTRPSERFIDEVEYIY</sequence>
<dbReference type="Gene3D" id="3.30.710.10">
    <property type="entry name" value="Potassium Channel Kv1.1, Chain A"/>
    <property type="match status" value="1"/>
</dbReference>
<accession>A0ABR1L3R2</accession>
<dbReference type="Proteomes" id="UP001360953">
    <property type="component" value="Unassembled WGS sequence"/>
</dbReference>
<dbReference type="SUPFAM" id="SSF54695">
    <property type="entry name" value="POZ domain"/>
    <property type="match status" value="1"/>
</dbReference>
<dbReference type="PANTHER" id="PTHR47843">
    <property type="entry name" value="BTB DOMAIN-CONTAINING PROTEIN-RELATED"/>
    <property type="match status" value="1"/>
</dbReference>
<evidence type="ECO:0000313" key="2">
    <source>
        <dbReference type="Proteomes" id="UP001360953"/>
    </source>
</evidence>
<dbReference type="EMBL" id="JBBPEH010000015">
    <property type="protein sequence ID" value="KAK7529867.1"/>
    <property type="molecule type" value="Genomic_DNA"/>
</dbReference>
<dbReference type="GeneID" id="92027072"/>
<protein>
    <recommendedName>
        <fullName evidence="3">BTB domain-containing protein</fullName>
    </recommendedName>
</protein>
<organism evidence="1 2">
    <name type="scientific">Phyllosticta citribraziliensis</name>
    <dbReference type="NCBI Taxonomy" id="989973"/>
    <lineage>
        <taxon>Eukaryota</taxon>
        <taxon>Fungi</taxon>
        <taxon>Dikarya</taxon>
        <taxon>Ascomycota</taxon>
        <taxon>Pezizomycotina</taxon>
        <taxon>Dothideomycetes</taxon>
        <taxon>Dothideomycetes incertae sedis</taxon>
        <taxon>Botryosphaeriales</taxon>
        <taxon>Phyllostictaceae</taxon>
        <taxon>Phyllosticta</taxon>
    </lineage>
</organism>
<dbReference type="InterPro" id="IPR011333">
    <property type="entry name" value="SKP1/BTB/POZ_sf"/>
</dbReference>
<proteinExistence type="predicted"/>
<evidence type="ECO:0000313" key="1">
    <source>
        <dbReference type="EMBL" id="KAK7529867.1"/>
    </source>
</evidence>
<dbReference type="RefSeq" id="XP_066650233.1">
    <property type="nucleotide sequence ID" value="XM_066794166.1"/>
</dbReference>
<comment type="caution">
    <text evidence="1">The sequence shown here is derived from an EMBL/GenBank/DDBJ whole genome shotgun (WGS) entry which is preliminary data.</text>
</comment>
<reference evidence="1 2" key="1">
    <citation type="submission" date="2024-04" db="EMBL/GenBank/DDBJ databases">
        <title>Phyllosticta paracitricarpa is synonymous to the EU quarantine fungus P. citricarpa based on phylogenomic analyses.</title>
        <authorList>
            <consortium name="Lawrence Berkeley National Laboratory"/>
            <person name="Van ingen-buijs V.A."/>
            <person name="Van westerhoven A.C."/>
            <person name="Haridas S."/>
            <person name="Skiadas P."/>
            <person name="Martin F."/>
            <person name="Groenewald J.Z."/>
            <person name="Crous P.W."/>
            <person name="Seidl M.F."/>
        </authorList>
    </citation>
    <scope>NUCLEOTIDE SEQUENCE [LARGE SCALE GENOMIC DNA]</scope>
    <source>
        <strain evidence="1 2">CPC 17464</strain>
    </source>
</reference>
<name>A0ABR1L3R2_9PEZI</name>
<gene>
    <name evidence="1" type="ORF">J3D65DRAFT_160839</name>
</gene>